<protein>
    <submittedName>
        <fullName evidence="2">Uncharacterized protein</fullName>
    </submittedName>
</protein>
<reference evidence="2 3" key="1">
    <citation type="journal article" date="2009" name="Nature">
        <title>Evolution of pathogenicity and sexual reproduction in eight Candida genomes.</title>
        <authorList>
            <person name="Butler G."/>
            <person name="Rasmussen M.D."/>
            <person name="Lin M.F."/>
            <person name="Santos M.A."/>
            <person name="Sakthikumar S."/>
            <person name="Munro C.A."/>
            <person name="Rheinbay E."/>
            <person name="Grabherr M."/>
            <person name="Forche A."/>
            <person name="Reedy J.L."/>
            <person name="Agrafioti I."/>
            <person name="Arnaud M.B."/>
            <person name="Bates S."/>
            <person name="Brown A.J."/>
            <person name="Brunke S."/>
            <person name="Costanzo M.C."/>
            <person name="Fitzpatrick D.A."/>
            <person name="de Groot P.W."/>
            <person name="Harris D."/>
            <person name="Hoyer L.L."/>
            <person name="Hube B."/>
            <person name="Klis F.M."/>
            <person name="Kodira C."/>
            <person name="Lennard N."/>
            <person name="Logue M.E."/>
            <person name="Martin R."/>
            <person name="Neiman A.M."/>
            <person name="Nikolaou E."/>
            <person name="Quail M.A."/>
            <person name="Quinn J."/>
            <person name="Santos M.C."/>
            <person name="Schmitzberger F.F."/>
            <person name="Sherlock G."/>
            <person name="Shah P."/>
            <person name="Silverstein K.A."/>
            <person name="Skrzypek M.S."/>
            <person name="Soll D."/>
            <person name="Staggs R."/>
            <person name="Stansfield I."/>
            <person name="Stumpf M.P."/>
            <person name="Sudbery P.E."/>
            <person name="Srikantha T."/>
            <person name="Zeng Q."/>
            <person name="Berman J."/>
            <person name="Berriman M."/>
            <person name="Heitman J."/>
            <person name="Gow N.A."/>
            <person name="Lorenz M.C."/>
            <person name="Birren B.W."/>
            <person name="Kellis M."/>
            <person name="Cuomo C.A."/>
        </authorList>
    </citation>
    <scope>NUCLEOTIDE SEQUENCE [LARGE SCALE GENOMIC DNA]</scope>
    <source>
        <strain evidence="3">ATCC 11503 / BCRC 21390 / CBS 2605 / JCM 1781 / NBRC 1676 / NRRL YB-4239</strain>
    </source>
</reference>
<dbReference type="OMA" id="ESYINMT"/>
<dbReference type="Proteomes" id="UP000001996">
    <property type="component" value="Unassembled WGS sequence"/>
</dbReference>
<dbReference type="InParanoid" id="A5DX98"/>
<organism evidence="2 3">
    <name type="scientific">Lodderomyces elongisporus (strain ATCC 11503 / CBS 2605 / JCM 1781 / NBRC 1676 / NRRL YB-4239)</name>
    <name type="common">Yeast</name>
    <name type="synonym">Saccharomyces elongisporus</name>
    <dbReference type="NCBI Taxonomy" id="379508"/>
    <lineage>
        <taxon>Eukaryota</taxon>
        <taxon>Fungi</taxon>
        <taxon>Dikarya</taxon>
        <taxon>Ascomycota</taxon>
        <taxon>Saccharomycotina</taxon>
        <taxon>Pichiomycetes</taxon>
        <taxon>Debaryomycetaceae</taxon>
        <taxon>Candida/Lodderomyces clade</taxon>
        <taxon>Lodderomyces</taxon>
    </lineage>
</organism>
<keyword evidence="3" id="KW-1185">Reference proteome</keyword>
<sequence length="458" mass="48915">MQFGHIITTVFCLLTTLVYSKPIASSYGRTFQIRDEIDHFVENELDNYEVGLYYDLMDLLTDQDILSKRADSNNQGEYYDSITMVIESLNSSGLLWTLLDALADHPDRIDFVGNLTEQFLKGRNITINVGDLLAGDGNSVMQENVNLTAIIDAVQQSGLVTSLLDGILLDKDFRPALVNLINRVVMSQKDVLYYIFDVVLSSKRDSLAEDDILEILKRADNSYSGTLETFLTNAAATVLGSTQFGQFAGSLLNALNDTGFAVYVVQRFISTESYINMTATLIDDVMNSGAIHIDFSSLNITLLVSEALADPTKITLLIGGLLSGDSSTLVSTFGKYSSAVQQILVDLEDKGLFANLNSYIFGDPSATTSITLAPGASSAANTNVGSITLTATGTITPKLSSAATSSTTSAAAKGTSKDQEKSAKAASGAGAGLGAVSKSTLKMILSTQALFVAGLFFI</sequence>
<feature type="chain" id="PRO_5002681537" evidence="1">
    <location>
        <begin position="21"/>
        <end position="458"/>
    </location>
</feature>
<dbReference type="KEGG" id="lel:PVL30_001955"/>
<evidence type="ECO:0000313" key="2">
    <source>
        <dbReference type="EMBL" id="EDK43806.1"/>
    </source>
</evidence>
<dbReference type="VEuPathDB" id="FungiDB:LELG_01985"/>
<keyword evidence="1" id="KW-0732">Signal</keyword>
<dbReference type="EMBL" id="CH981525">
    <property type="protein sequence ID" value="EDK43806.1"/>
    <property type="molecule type" value="Genomic_DNA"/>
</dbReference>
<dbReference type="AlphaFoldDB" id="A5DX98"/>
<proteinExistence type="predicted"/>
<name>A5DX98_LODEL</name>
<dbReference type="GeneID" id="5234501"/>
<feature type="signal peptide" evidence="1">
    <location>
        <begin position="1"/>
        <end position="20"/>
    </location>
</feature>
<dbReference type="HOGENOM" id="CLU_032732_0_0_1"/>
<evidence type="ECO:0000313" key="3">
    <source>
        <dbReference type="Proteomes" id="UP000001996"/>
    </source>
</evidence>
<evidence type="ECO:0000256" key="1">
    <source>
        <dbReference type="SAM" id="SignalP"/>
    </source>
</evidence>
<gene>
    <name evidence="2" type="ORF">LELG_01985</name>
</gene>
<dbReference type="eggNOG" id="ENOG502T3NC">
    <property type="taxonomic scope" value="Eukaryota"/>
</dbReference>
<dbReference type="OrthoDB" id="4022151at2759"/>
<accession>A5DX98</accession>